<reference evidence="2 3" key="1">
    <citation type="submission" date="2011-08" db="EMBL/GenBank/DDBJ databases">
        <title>The Genome Sequence of Plasmodium vivax India VII.</title>
        <authorList>
            <consortium name="The Broad Institute Genome Sequencing Platform"/>
            <consortium name="The Broad Institute Genome Sequencing Center for Infectious Disease"/>
            <person name="Neafsey D."/>
            <person name="Carlton J."/>
            <person name="Barnwell J."/>
            <person name="Collins W."/>
            <person name="Escalante A."/>
            <person name="Mullikin J."/>
            <person name="Saul A."/>
            <person name="Guigo R."/>
            <person name="Camara F."/>
            <person name="Young S.K."/>
            <person name="Zeng Q."/>
            <person name="Gargeya S."/>
            <person name="Fitzgerald M."/>
            <person name="Haas B."/>
            <person name="Abouelleil A."/>
            <person name="Alvarado L."/>
            <person name="Arachchi H.M."/>
            <person name="Berlin A."/>
            <person name="Brown A."/>
            <person name="Chapman S.B."/>
            <person name="Chen Z."/>
            <person name="Dunbar C."/>
            <person name="Freedman E."/>
            <person name="Gearin G."/>
            <person name="Gellesch M."/>
            <person name="Goldberg J."/>
            <person name="Griggs A."/>
            <person name="Gujja S."/>
            <person name="Heiman D."/>
            <person name="Howarth C."/>
            <person name="Larson L."/>
            <person name="Lui A."/>
            <person name="MacDonald P.J.P."/>
            <person name="Montmayeur A."/>
            <person name="Murphy C."/>
            <person name="Neiman D."/>
            <person name="Pearson M."/>
            <person name="Priest M."/>
            <person name="Roberts A."/>
            <person name="Saif S."/>
            <person name="Shea T."/>
            <person name="Shenoy N."/>
            <person name="Sisk P."/>
            <person name="Stolte C."/>
            <person name="Sykes S."/>
            <person name="Wortman J."/>
            <person name="Nusbaum C."/>
            <person name="Birren B."/>
        </authorList>
    </citation>
    <scope>NUCLEOTIDE SEQUENCE [LARGE SCALE GENOMIC DNA]</scope>
    <source>
        <strain evidence="2 3">India VII</strain>
    </source>
</reference>
<dbReference type="Proteomes" id="UP000053562">
    <property type="component" value="Unassembled WGS sequence"/>
</dbReference>
<protein>
    <recommendedName>
        <fullName evidence="4">Variable surface protein Vir35</fullName>
    </recommendedName>
</protein>
<proteinExistence type="predicted"/>
<keyword evidence="1" id="KW-0472">Membrane</keyword>
<feature type="transmembrane region" description="Helical" evidence="1">
    <location>
        <begin position="15"/>
        <end position="34"/>
    </location>
</feature>
<evidence type="ECO:0000313" key="2">
    <source>
        <dbReference type="EMBL" id="KMZ82947.1"/>
    </source>
</evidence>
<feature type="transmembrane region" description="Helical" evidence="1">
    <location>
        <begin position="167"/>
        <end position="190"/>
    </location>
</feature>
<evidence type="ECO:0008006" key="4">
    <source>
        <dbReference type="Google" id="ProtNLM"/>
    </source>
</evidence>
<dbReference type="InterPro" id="IPR022139">
    <property type="entry name" value="Fam-L/Fam-M-like_plasmodium"/>
</dbReference>
<dbReference type="OrthoDB" id="389438at2759"/>
<dbReference type="AlphaFoldDB" id="A0A0J9SLW9"/>
<evidence type="ECO:0000256" key="1">
    <source>
        <dbReference type="SAM" id="Phobius"/>
    </source>
</evidence>
<sequence>MVKLVNYFQEINLKFTAFLKKYTFIFLIWIYITYNDMDVFPKSLENKYEHGKILNREIHRLLAKDELHNELGYARKDGHLLHNRIDKYKRNVADDKTISSHLNKKGSNNVETYMQNYKHRYEKKKGLYKLDCYCEKKVFDKLNYIEKLSDKMRSDKKELKKKIRKKYGIGLTILSLIPALGLIYIVLFGYDKDLKGVFELCMTSGHYTSQEHTNPQFIKYEKLKAGKGKIKINEYYRFCKEFF</sequence>
<dbReference type="Pfam" id="PF12420">
    <property type="entry name" value="DUF3671"/>
    <property type="match status" value="1"/>
</dbReference>
<keyword evidence="1" id="KW-0812">Transmembrane</keyword>
<keyword evidence="1" id="KW-1133">Transmembrane helix</keyword>
<accession>A0A0J9SLW9</accession>
<dbReference type="EMBL" id="KQ234154">
    <property type="protein sequence ID" value="KMZ82947.1"/>
    <property type="molecule type" value="Genomic_DNA"/>
</dbReference>
<evidence type="ECO:0000313" key="3">
    <source>
        <dbReference type="Proteomes" id="UP000053562"/>
    </source>
</evidence>
<gene>
    <name evidence="2" type="ORF">PVIIG_05943</name>
</gene>
<name>A0A0J9SLW9_PLAVI</name>
<organism evidence="2 3">
    <name type="scientific">Plasmodium vivax India VII</name>
    <dbReference type="NCBI Taxonomy" id="1077284"/>
    <lineage>
        <taxon>Eukaryota</taxon>
        <taxon>Sar</taxon>
        <taxon>Alveolata</taxon>
        <taxon>Apicomplexa</taxon>
        <taxon>Aconoidasida</taxon>
        <taxon>Haemosporida</taxon>
        <taxon>Plasmodiidae</taxon>
        <taxon>Plasmodium</taxon>
        <taxon>Plasmodium (Plasmodium)</taxon>
    </lineage>
</organism>